<dbReference type="Pfam" id="PF08123">
    <property type="entry name" value="DOT1"/>
    <property type="match status" value="1"/>
</dbReference>
<keyword evidence="12" id="KW-0175">Coiled coil</keyword>
<dbReference type="STRING" id="568069.A0A1J1IFL8"/>
<keyword evidence="7 11" id="KW-0156">Chromatin regulator</keyword>
<evidence type="ECO:0000256" key="11">
    <source>
        <dbReference type="RuleBase" id="RU271113"/>
    </source>
</evidence>
<evidence type="ECO:0000259" key="14">
    <source>
        <dbReference type="PROSITE" id="PS51569"/>
    </source>
</evidence>
<evidence type="ECO:0000256" key="12">
    <source>
        <dbReference type="SAM" id="Coils"/>
    </source>
</evidence>
<evidence type="ECO:0000256" key="7">
    <source>
        <dbReference type="ARBA" id="ARBA00022853"/>
    </source>
</evidence>
<evidence type="ECO:0000256" key="8">
    <source>
        <dbReference type="ARBA" id="ARBA00023242"/>
    </source>
</evidence>
<dbReference type="EC" id="2.1.1.360" evidence="2 11"/>
<dbReference type="GO" id="GO:0032259">
    <property type="term" value="P:methylation"/>
    <property type="evidence" value="ECO:0007669"/>
    <property type="project" value="UniProtKB-KW"/>
</dbReference>
<evidence type="ECO:0000256" key="2">
    <source>
        <dbReference type="ARBA" id="ARBA00012190"/>
    </source>
</evidence>
<dbReference type="CDD" id="cd02440">
    <property type="entry name" value="AdoMet_MTases"/>
    <property type="match status" value="1"/>
</dbReference>
<dbReference type="OrthoDB" id="443402at2759"/>
<comment type="catalytic activity">
    <reaction evidence="10 11">
        <text>L-lysyl(79)-[histone H3] + 3 S-adenosyl-L-methionine = N(6),N(6),N(6)-trimethyl-L-lysyl(79)-[histone H3] + 3 S-adenosyl-L-homocysteine + 3 H(+)</text>
        <dbReference type="Rhea" id="RHEA:60328"/>
        <dbReference type="Rhea" id="RHEA-COMP:15549"/>
        <dbReference type="Rhea" id="RHEA-COMP:15552"/>
        <dbReference type="ChEBI" id="CHEBI:15378"/>
        <dbReference type="ChEBI" id="CHEBI:29969"/>
        <dbReference type="ChEBI" id="CHEBI:57856"/>
        <dbReference type="ChEBI" id="CHEBI:59789"/>
        <dbReference type="ChEBI" id="CHEBI:61961"/>
        <dbReference type="EC" id="2.1.1.360"/>
    </reaction>
</comment>
<evidence type="ECO:0000256" key="4">
    <source>
        <dbReference type="ARBA" id="ARBA00022603"/>
    </source>
</evidence>
<dbReference type="GO" id="GO:0035097">
    <property type="term" value="C:histone methyltransferase complex"/>
    <property type="evidence" value="ECO:0007669"/>
    <property type="project" value="UniProtKB-ARBA"/>
</dbReference>
<evidence type="ECO:0000256" key="5">
    <source>
        <dbReference type="ARBA" id="ARBA00022679"/>
    </source>
</evidence>
<protein>
    <recommendedName>
        <fullName evidence="3 11">Histone-lysine N-methyltransferase, H3 lysine-79 specific</fullName>
        <ecNumber evidence="2 11">2.1.1.360</ecNumber>
    </recommendedName>
    <alternativeName>
        <fullName evidence="9 11">Histone H3-K79 methyltransferase</fullName>
    </alternativeName>
</protein>
<keyword evidence="16" id="KW-1185">Reference proteome</keyword>
<keyword evidence="5 11" id="KW-0808">Transferase</keyword>
<keyword evidence="6 11" id="KW-0949">S-adenosyl-L-methionine</keyword>
<name>A0A1J1IFL8_9DIPT</name>
<evidence type="ECO:0000256" key="13">
    <source>
        <dbReference type="SAM" id="MobiDB-lite"/>
    </source>
</evidence>
<evidence type="ECO:0000256" key="3">
    <source>
        <dbReference type="ARBA" id="ARBA00020987"/>
    </source>
</evidence>
<feature type="domain" description="DOT1" evidence="14">
    <location>
        <begin position="21"/>
        <end position="337"/>
    </location>
</feature>
<evidence type="ECO:0000313" key="15">
    <source>
        <dbReference type="EMBL" id="CRK98554.1"/>
    </source>
</evidence>
<keyword evidence="4 11" id="KW-0489">Methyltransferase</keyword>
<comment type="subcellular location">
    <subcellularLocation>
        <location evidence="1 11">Nucleus</location>
    </subcellularLocation>
</comment>
<sequence length="1290" mass="145950">MAFHNPDVFKDLKLHSPSDSEPFVYKWPLSVGHGPDKHDSGVEIIETVRLVCEDIPEIKSSLDDIVFGEIDTNDYDMMKNFCDTFNKAIDSIKALEKGTSLPVKRFTYPSRSMLRHIVQQVYNYAVIEPEKLNQYEPFSPEVYGETSFELVCQMVDEINITNDDIFIDLGSGVGQVVLQVAALTKAKVCIGIEKADVPSRYAENMNQMFRNWMKWFGKKFGDYQLLKGDFLADEHREKIMSASVVFVNNFAFGPNVDHQLKERFADLKDGAKIVSSKSFCPLNFRITDRNLSDIGTIMHVKEMTPLRGSVSWTGKPVSYYLHIIDRTKLENYFQGLKTKGNGNGETIGMRLPPAAGCIDEQLTSYAGTMIHEELDIPLVPSETPYALKILLDVYKAQILNFLESMKSSSYKENLHRQIESAKEKNKRLVNRTGQLEKQIKVLVDDSVVLLKARMQELGINTTSQNDLLCKAKEIVGKHKELQIMANKIQHQVDTLEQKHNTILASHVKTIAEKQSKEQKIDFELASKDSHDLVLKEIENTFIQRKNLKNKISTLEAELSIIENLSDSGDKKPPAELLNVDLQMHATEPHQQIPSSGGSSTSLMYKSQSSSTKSSTRKSRDHRSKTHDWPEIPEIGKIEEKNPEILAQKILETGRQIEAGKLLGNNFTKLPKSENVSLTKKSISFSSSCGSSNSKEVMSMPAPFTSQKSGKSSSHMNVHHQSMSKGGVKKTPESHKVVNFEDRLKSIITSALQGQDQMQSSQTVPSPHNYSQKQQHQQLQIIPHQGREKSPTKVTSAQMGSYWNIPVYSQQQQINQQATNSPTASQQHISQIPTTHIQVPVKNQRQIAASAISQLTPSADHMAMMQQQQQNQECTYSQLKRGDHMPNFAKNQRSSSSLSQPDYTQVSPAKLALRRHLSQEKLSQHPGSQQLMTTKTIGEFINSEIEKTLEITPQSIINAVIQHNMPAGSRMNMNSHDSVINCNLNQERERVEKEDNYATLKPATATMTKSHEQSQKMIPLTNKYVPSSSKASDDFISPHRRIDEPFNFARSQKSSPDMFHPQHHQPQQHQQSNSYKIDTKMFTSGIGMSMRKGEEQGKVEHDPPLEGLAASLRQHVIASMKIKEETEVCESKYTYPVIKKESTSQMQRTSPVIHLLRPSNLMMNEMNDDIYQSAGCSSSNNFDSSERNLTPLSRHKASEDDDLDEEGIHWEEEFKVRVSSGFDRLVAFATEMNKTRKTSPNMDTPMGFPIKDDFRKLGNDTSFECPTDLTNDRRIRLMMEQNRKKKHSENT</sequence>
<dbReference type="FunFam" id="3.40.50.150:FF:000033">
    <property type="entry name" value="Histone-lysine N-methyltransferase, H3 lysine-79 specific"/>
    <property type="match status" value="1"/>
</dbReference>
<evidence type="ECO:0000256" key="9">
    <source>
        <dbReference type="ARBA" id="ARBA00029821"/>
    </source>
</evidence>
<dbReference type="PANTHER" id="PTHR21451:SF0">
    <property type="entry name" value="HISTONE-LYSINE N-METHYLTRANSFERASE, H3 LYSINE-79 SPECIFIC"/>
    <property type="match status" value="1"/>
</dbReference>
<feature type="region of interest" description="Disordered" evidence="13">
    <location>
        <begin position="1049"/>
        <end position="1073"/>
    </location>
</feature>
<evidence type="ECO:0000256" key="6">
    <source>
        <dbReference type="ARBA" id="ARBA00022691"/>
    </source>
</evidence>
<feature type="compositionally biased region" description="Low complexity" evidence="13">
    <location>
        <begin position="683"/>
        <end position="694"/>
    </location>
</feature>
<dbReference type="GO" id="GO:0006281">
    <property type="term" value="P:DNA repair"/>
    <property type="evidence" value="ECO:0007669"/>
    <property type="project" value="TreeGrafter"/>
</dbReference>
<evidence type="ECO:0000313" key="16">
    <source>
        <dbReference type="Proteomes" id="UP000183832"/>
    </source>
</evidence>
<feature type="compositionally biased region" description="Polar residues" evidence="13">
    <location>
        <begin position="888"/>
        <end position="906"/>
    </location>
</feature>
<dbReference type="Proteomes" id="UP000183832">
    <property type="component" value="Unassembled WGS sequence"/>
</dbReference>
<keyword evidence="8 11" id="KW-0539">Nucleus</keyword>
<feature type="compositionally biased region" description="Low complexity" evidence="13">
    <location>
        <begin position="598"/>
        <end position="613"/>
    </location>
</feature>
<comment type="similarity">
    <text evidence="11">Belongs to the class I-like SAM-binding methyltransferase superfamily. DOT1 family.</text>
</comment>
<feature type="region of interest" description="Disordered" evidence="13">
    <location>
        <begin position="1171"/>
        <end position="1203"/>
    </location>
</feature>
<dbReference type="Gene3D" id="3.40.50.150">
    <property type="entry name" value="Vaccinia Virus protein VP39"/>
    <property type="match status" value="1"/>
</dbReference>
<feature type="region of interest" description="Disordered" evidence="13">
    <location>
        <begin position="683"/>
        <end position="732"/>
    </location>
</feature>
<proteinExistence type="inferred from homology"/>
<feature type="region of interest" description="Disordered" evidence="13">
    <location>
        <begin position="881"/>
        <end position="906"/>
    </location>
</feature>
<dbReference type="EMBL" id="CVRI01000047">
    <property type="protein sequence ID" value="CRK98554.1"/>
    <property type="molecule type" value="Genomic_DNA"/>
</dbReference>
<dbReference type="InterPro" id="IPR030445">
    <property type="entry name" value="H3-K79_meTrfase"/>
</dbReference>
<dbReference type="GO" id="GO:0140956">
    <property type="term" value="F:histone H3K79 trimethyltransferase activity"/>
    <property type="evidence" value="ECO:0007669"/>
    <property type="project" value="UniProtKB-EC"/>
</dbReference>
<dbReference type="InterPro" id="IPR029063">
    <property type="entry name" value="SAM-dependent_MTases_sf"/>
</dbReference>
<dbReference type="InterPro" id="IPR025789">
    <property type="entry name" value="DOT1_dom"/>
</dbReference>
<feature type="region of interest" description="Disordered" evidence="13">
    <location>
        <begin position="587"/>
        <end position="628"/>
    </location>
</feature>
<dbReference type="PANTHER" id="PTHR21451">
    <property type="entry name" value="HISTONE H3 METHYLTRANSFERASE"/>
    <property type="match status" value="1"/>
</dbReference>
<feature type="compositionally biased region" description="Polar residues" evidence="13">
    <location>
        <begin position="703"/>
        <end position="723"/>
    </location>
</feature>
<gene>
    <name evidence="15" type="ORF">CLUMA_CG011904</name>
</gene>
<feature type="coiled-coil region" evidence="12">
    <location>
        <begin position="411"/>
        <end position="438"/>
    </location>
</feature>
<dbReference type="GO" id="GO:0000077">
    <property type="term" value="P:DNA damage checkpoint signaling"/>
    <property type="evidence" value="ECO:0007669"/>
    <property type="project" value="TreeGrafter"/>
</dbReference>
<dbReference type="CDD" id="cd20902">
    <property type="entry name" value="CC_DOT1L"/>
    <property type="match status" value="1"/>
</dbReference>
<comment type="miscellaneous">
    <text evidence="11">In contrast to other lysine histone methyltransferases, it does not contain a SET domain, suggesting the existence of another mechanism for methylation of lysine residues of histones.</text>
</comment>
<accession>A0A1J1IFL8</accession>
<feature type="compositionally biased region" description="Polar residues" evidence="13">
    <location>
        <begin position="588"/>
        <end position="597"/>
    </location>
</feature>
<evidence type="ECO:0000256" key="1">
    <source>
        <dbReference type="ARBA" id="ARBA00004123"/>
    </source>
</evidence>
<dbReference type="SUPFAM" id="SSF53335">
    <property type="entry name" value="S-adenosyl-L-methionine-dependent methyltransferases"/>
    <property type="match status" value="1"/>
</dbReference>
<dbReference type="PROSITE" id="PS51569">
    <property type="entry name" value="DOT1"/>
    <property type="match status" value="1"/>
</dbReference>
<organism evidence="15 16">
    <name type="scientific">Clunio marinus</name>
    <dbReference type="NCBI Taxonomy" id="568069"/>
    <lineage>
        <taxon>Eukaryota</taxon>
        <taxon>Metazoa</taxon>
        <taxon>Ecdysozoa</taxon>
        <taxon>Arthropoda</taxon>
        <taxon>Hexapoda</taxon>
        <taxon>Insecta</taxon>
        <taxon>Pterygota</taxon>
        <taxon>Neoptera</taxon>
        <taxon>Endopterygota</taxon>
        <taxon>Diptera</taxon>
        <taxon>Nematocera</taxon>
        <taxon>Chironomoidea</taxon>
        <taxon>Chironomidae</taxon>
        <taxon>Clunio</taxon>
    </lineage>
</organism>
<reference evidence="15 16" key="1">
    <citation type="submission" date="2015-04" db="EMBL/GenBank/DDBJ databases">
        <authorList>
            <person name="Syromyatnikov M.Y."/>
            <person name="Popov V.N."/>
        </authorList>
    </citation>
    <scope>NUCLEOTIDE SEQUENCE [LARGE SCALE GENOMIC DNA]</scope>
</reference>
<feature type="compositionally biased region" description="Basic residues" evidence="13">
    <location>
        <begin position="614"/>
        <end position="624"/>
    </location>
</feature>
<feature type="coiled-coil region" evidence="12">
    <location>
        <begin position="537"/>
        <end position="564"/>
    </location>
</feature>
<comment type="function">
    <text evidence="11">Histone methyltransferase that specifically trimethylates histone H3 to form H3K79me3. This methylation is required for telomere silencing and for the pachytene checkpoint during the meiotic cell cycle by allowing the recruitment of RAD9 to double strand breaks. Nucleosomes are preferred as substrate compared to free histone.</text>
</comment>
<evidence type="ECO:0000256" key="10">
    <source>
        <dbReference type="ARBA" id="ARBA00047770"/>
    </source>
</evidence>
<feature type="compositionally biased region" description="Polar residues" evidence="13">
    <location>
        <begin position="1173"/>
        <end position="1190"/>
    </location>
</feature>
<dbReference type="Gene3D" id="1.10.260.60">
    <property type="match status" value="1"/>
</dbReference>